<evidence type="ECO:0000313" key="2">
    <source>
        <dbReference type="EMBL" id="QNP49100.1"/>
    </source>
</evidence>
<gene>
    <name evidence="2" type="primary">tssG</name>
    <name evidence="2" type="ORF">H9K75_02830</name>
</gene>
<dbReference type="Proteomes" id="UP000516028">
    <property type="component" value="Chromosome"/>
</dbReference>
<feature type="compositionally biased region" description="Polar residues" evidence="1">
    <location>
        <begin position="7"/>
        <end position="23"/>
    </location>
</feature>
<dbReference type="PANTHER" id="PTHR35564:SF4">
    <property type="entry name" value="CYTOPLASMIC PROTEIN"/>
    <property type="match status" value="1"/>
</dbReference>
<dbReference type="InterPro" id="IPR010732">
    <property type="entry name" value="T6SS_TssG-like"/>
</dbReference>
<feature type="region of interest" description="Disordered" evidence="1">
    <location>
        <begin position="1"/>
        <end position="23"/>
    </location>
</feature>
<accession>A0A7H0GLD4</accession>
<evidence type="ECO:0000256" key="1">
    <source>
        <dbReference type="SAM" id="MobiDB-lite"/>
    </source>
</evidence>
<feature type="region of interest" description="Disordered" evidence="1">
    <location>
        <begin position="342"/>
        <end position="361"/>
    </location>
</feature>
<organism evidence="2 3">
    <name type="scientific">Diaphorobacter aerolatus</name>
    <dbReference type="NCBI Taxonomy" id="1288495"/>
    <lineage>
        <taxon>Bacteria</taxon>
        <taxon>Pseudomonadati</taxon>
        <taxon>Pseudomonadota</taxon>
        <taxon>Betaproteobacteria</taxon>
        <taxon>Burkholderiales</taxon>
        <taxon>Comamonadaceae</taxon>
        <taxon>Diaphorobacter</taxon>
    </lineage>
</organism>
<dbReference type="NCBIfam" id="TIGR03347">
    <property type="entry name" value="VI_chp_1"/>
    <property type="match status" value="1"/>
</dbReference>
<dbReference type="PANTHER" id="PTHR35564">
    <property type="match status" value="1"/>
</dbReference>
<evidence type="ECO:0000313" key="3">
    <source>
        <dbReference type="Proteomes" id="UP000516028"/>
    </source>
</evidence>
<dbReference type="Pfam" id="PF06996">
    <property type="entry name" value="T6SS_TssG"/>
    <property type="match status" value="1"/>
</dbReference>
<proteinExistence type="predicted"/>
<dbReference type="EMBL" id="CP060783">
    <property type="protein sequence ID" value="QNP49100.1"/>
    <property type="molecule type" value="Genomic_DNA"/>
</dbReference>
<sequence>MKPVSDMDSSITPGGNAHHPSSSALAHLVRAELPQAEALDLFALLRHLDATSRTARLGTSQTPRDDVVRLGQHPSTIFAPSTVHSALASGYGGRPLVRILSFGVFGPNGALPIHLTEYVRERLHNHGDHAPADFVDLFHHRFISLFYRAWADAQSVVQLDRPGIDKFSFYAGALVGLGFDSSWNSDSIEDSAKLYAAGHLVRLTRNPEGLEKLVGHYFGTRAAVTEFLNTWIRIDEPDQTRLGGFSQNNQLGVNAIAGSRVKDVQAKFRITLGPMDLAKYESFLPPHMNNRKLRDWVRNYIGIEMDWDVELQLRADQVPQCALGGGTRLGWTSWMGHRTTDAPANDLRLNPERDSRRLKRV</sequence>
<dbReference type="KEGG" id="daer:H9K75_02830"/>
<reference evidence="2 3" key="1">
    <citation type="submission" date="2020-08" db="EMBL/GenBank/DDBJ databases">
        <title>Genome sequence of Diaphorobacter aerolatus KACC 16536T.</title>
        <authorList>
            <person name="Hyun D.-W."/>
            <person name="Bae J.-W."/>
        </authorList>
    </citation>
    <scope>NUCLEOTIDE SEQUENCE [LARGE SCALE GENOMIC DNA]</scope>
    <source>
        <strain evidence="2 3">KACC 16536</strain>
    </source>
</reference>
<protein>
    <submittedName>
        <fullName evidence="2">Type VI secretion system baseplate subunit TssG</fullName>
    </submittedName>
</protein>
<name>A0A7H0GLD4_9BURK</name>
<keyword evidence="3" id="KW-1185">Reference proteome</keyword>
<dbReference type="AlphaFoldDB" id="A0A7H0GLD4"/>
<dbReference type="RefSeq" id="WP_187724692.1">
    <property type="nucleotide sequence ID" value="NZ_CP060783.1"/>
</dbReference>